<evidence type="ECO:0000313" key="13">
    <source>
        <dbReference type="Proteomes" id="UP000305526"/>
    </source>
</evidence>
<dbReference type="RefSeq" id="WP_132967540.1">
    <property type="nucleotide sequence ID" value="NZ_LEKL01000033.1"/>
</dbReference>
<evidence type="ECO:0000256" key="5">
    <source>
        <dbReference type="ARBA" id="ARBA00022519"/>
    </source>
</evidence>
<evidence type="ECO:0000313" key="11">
    <source>
        <dbReference type="EMBL" id="TNG93626.1"/>
    </source>
</evidence>
<dbReference type="Proteomes" id="UP000294619">
    <property type="component" value="Unassembled WGS sequence"/>
</dbReference>
<dbReference type="GO" id="GO:0005886">
    <property type="term" value="C:plasma membrane"/>
    <property type="evidence" value="ECO:0007669"/>
    <property type="project" value="UniProtKB-SubCell"/>
</dbReference>
<evidence type="ECO:0000256" key="4">
    <source>
        <dbReference type="ARBA" id="ARBA00022475"/>
    </source>
</evidence>
<organism evidence="10 12">
    <name type="scientific">Testudinibacter aquarius</name>
    <dbReference type="NCBI Taxonomy" id="1524974"/>
    <lineage>
        <taxon>Bacteria</taxon>
        <taxon>Pseudomonadati</taxon>
        <taxon>Pseudomonadota</taxon>
        <taxon>Gammaproteobacteria</taxon>
        <taxon>Pasteurellales</taxon>
        <taxon>Pasteurellaceae</taxon>
        <taxon>Testudinibacter</taxon>
    </lineage>
</organism>
<keyword evidence="13" id="KW-1185">Reference proteome</keyword>
<comment type="similarity">
    <text evidence="2">Belongs to the UPF0208 family.</text>
</comment>
<reference evidence="11 13" key="2">
    <citation type="submission" date="2019-05" db="EMBL/GenBank/DDBJ databases">
        <title>Pasteurellaceae isolates from reptiles.</title>
        <authorList>
            <person name="Bojesen A.M."/>
            <person name="Lund E."/>
        </authorList>
    </citation>
    <scope>NUCLEOTIDE SEQUENCE [LARGE SCALE GENOMIC DNA]</scope>
    <source>
        <strain evidence="11 13">ELNT2x</strain>
    </source>
</reference>
<evidence type="ECO:0000256" key="8">
    <source>
        <dbReference type="ARBA" id="ARBA00023136"/>
    </source>
</evidence>
<evidence type="ECO:0000313" key="10">
    <source>
        <dbReference type="EMBL" id="TCV85734.1"/>
    </source>
</evidence>
<dbReference type="Proteomes" id="UP000305526">
    <property type="component" value="Unassembled WGS sequence"/>
</dbReference>
<keyword evidence="7 9" id="KW-1133">Transmembrane helix</keyword>
<dbReference type="Pfam" id="PF04217">
    <property type="entry name" value="DUF412"/>
    <property type="match status" value="1"/>
</dbReference>
<name>A0A4R3Y5K6_9PAST</name>
<evidence type="ECO:0000256" key="7">
    <source>
        <dbReference type="ARBA" id="ARBA00022989"/>
    </source>
</evidence>
<keyword evidence="8 9" id="KW-0472">Membrane</keyword>
<sequence>MRTLKRGQRYLESWPMQAKLGSIFPENRVIRAVRFAQKAMPAVAVLTVVWQQITLPSSQMALAAAVLTALFALSIPLQGLWWLGKRSAQPLPDSTQQAYQKIVKQLAAHTQYQAVSQPTFMDLAQCLKKADKYLSADFWDTL</sequence>
<evidence type="ECO:0000313" key="12">
    <source>
        <dbReference type="Proteomes" id="UP000294619"/>
    </source>
</evidence>
<reference evidence="10 12" key="1">
    <citation type="submission" date="2019-03" db="EMBL/GenBank/DDBJ databases">
        <title>Genomic Encyclopedia of Type Strains, Phase IV (KMG-IV): sequencing the most valuable type-strain genomes for metagenomic binning, comparative biology and taxonomic classification.</title>
        <authorList>
            <person name="Goeker M."/>
        </authorList>
    </citation>
    <scope>NUCLEOTIDE SEQUENCE [LARGE SCALE GENOMIC DNA]</scope>
    <source>
        <strain evidence="10 12">DSM 28140</strain>
    </source>
</reference>
<evidence type="ECO:0000256" key="6">
    <source>
        <dbReference type="ARBA" id="ARBA00022692"/>
    </source>
</evidence>
<dbReference type="AlphaFoldDB" id="A0A4R3Y5K6"/>
<proteinExistence type="inferred from homology"/>
<gene>
    <name evidence="10" type="ORF">EDC16_10841</name>
    <name evidence="11" type="ORF">FHQ21_00660</name>
</gene>
<evidence type="ECO:0000256" key="3">
    <source>
        <dbReference type="ARBA" id="ARBA00018831"/>
    </source>
</evidence>
<comment type="caution">
    <text evidence="10">The sequence shown here is derived from an EMBL/GenBank/DDBJ whole genome shotgun (WGS) entry which is preliminary data.</text>
</comment>
<dbReference type="InterPro" id="IPR007334">
    <property type="entry name" value="UPF0208"/>
</dbReference>
<keyword evidence="5" id="KW-0997">Cell inner membrane</keyword>
<evidence type="ECO:0000256" key="9">
    <source>
        <dbReference type="SAM" id="Phobius"/>
    </source>
</evidence>
<evidence type="ECO:0000256" key="2">
    <source>
        <dbReference type="ARBA" id="ARBA00009474"/>
    </source>
</evidence>
<dbReference type="EMBL" id="VDGV01000005">
    <property type="protein sequence ID" value="TNG93626.1"/>
    <property type="molecule type" value="Genomic_DNA"/>
</dbReference>
<accession>A0A4R3Y5K6</accession>
<feature type="transmembrane region" description="Helical" evidence="9">
    <location>
        <begin position="59"/>
        <end position="83"/>
    </location>
</feature>
<dbReference type="NCBIfam" id="NF002493">
    <property type="entry name" value="PRK01816.1"/>
    <property type="match status" value="1"/>
</dbReference>
<keyword evidence="4" id="KW-1003">Cell membrane</keyword>
<keyword evidence="6 9" id="KW-0812">Transmembrane</keyword>
<comment type="subcellular location">
    <subcellularLocation>
        <location evidence="1">Cell inner membrane</location>
        <topology evidence="1">Multi-pass membrane protein</topology>
    </subcellularLocation>
</comment>
<protein>
    <recommendedName>
        <fullName evidence="3">UPF0208 membrane protein YfbV</fullName>
    </recommendedName>
</protein>
<dbReference type="EMBL" id="SMCP01000008">
    <property type="protein sequence ID" value="TCV85734.1"/>
    <property type="molecule type" value="Genomic_DNA"/>
</dbReference>
<evidence type="ECO:0000256" key="1">
    <source>
        <dbReference type="ARBA" id="ARBA00004429"/>
    </source>
</evidence>